<dbReference type="CDD" id="cd12912">
    <property type="entry name" value="PDC2_MCP_like"/>
    <property type="match status" value="1"/>
</dbReference>
<keyword evidence="7 9" id="KW-0807">Transducer</keyword>
<dbReference type="InterPro" id="IPR033479">
    <property type="entry name" value="dCache_1"/>
</dbReference>
<keyword evidence="6 11" id="KW-0472">Membrane</keyword>
<dbReference type="CDD" id="cd06225">
    <property type="entry name" value="HAMP"/>
    <property type="match status" value="1"/>
</dbReference>
<dbReference type="Gene3D" id="1.10.287.950">
    <property type="entry name" value="Methyl-accepting chemotaxis protein"/>
    <property type="match status" value="1"/>
</dbReference>
<dbReference type="PANTHER" id="PTHR32089">
    <property type="entry name" value="METHYL-ACCEPTING CHEMOTAXIS PROTEIN MCPB"/>
    <property type="match status" value="1"/>
</dbReference>
<protein>
    <submittedName>
        <fullName evidence="14">Methyl-accepting chemotaxis protein</fullName>
    </submittedName>
</protein>
<evidence type="ECO:0000256" key="11">
    <source>
        <dbReference type="SAM" id="Phobius"/>
    </source>
</evidence>
<dbReference type="SMART" id="SM00283">
    <property type="entry name" value="MA"/>
    <property type="match status" value="1"/>
</dbReference>
<feature type="region of interest" description="Disordered" evidence="10">
    <location>
        <begin position="401"/>
        <end position="425"/>
    </location>
</feature>
<dbReference type="InterPro" id="IPR029151">
    <property type="entry name" value="Sensor-like_sf"/>
</dbReference>
<evidence type="ECO:0000259" key="13">
    <source>
        <dbReference type="PROSITE" id="PS50885"/>
    </source>
</evidence>
<keyword evidence="3" id="KW-0145">Chemotaxis</keyword>
<dbReference type="SUPFAM" id="SSF58104">
    <property type="entry name" value="Methyl-accepting chemotaxis protein (MCP) signaling domain"/>
    <property type="match status" value="1"/>
</dbReference>
<evidence type="ECO:0000256" key="8">
    <source>
        <dbReference type="ARBA" id="ARBA00029447"/>
    </source>
</evidence>
<evidence type="ECO:0000256" key="7">
    <source>
        <dbReference type="ARBA" id="ARBA00023224"/>
    </source>
</evidence>
<comment type="caution">
    <text evidence="14">The sequence shown here is derived from an EMBL/GenBank/DDBJ whole genome shotgun (WGS) entry which is preliminary data.</text>
</comment>
<feature type="domain" description="Methyl-accepting transducer" evidence="12">
    <location>
        <begin position="354"/>
        <end position="590"/>
    </location>
</feature>
<evidence type="ECO:0000256" key="3">
    <source>
        <dbReference type="ARBA" id="ARBA00022500"/>
    </source>
</evidence>
<accession>A0ABY1ZFD3</accession>
<dbReference type="PROSITE" id="PS50111">
    <property type="entry name" value="CHEMOTAXIS_TRANSDUC_2"/>
    <property type="match status" value="1"/>
</dbReference>
<dbReference type="Proteomes" id="UP000313645">
    <property type="component" value="Unassembled WGS sequence"/>
</dbReference>
<evidence type="ECO:0000313" key="15">
    <source>
        <dbReference type="Proteomes" id="UP000313645"/>
    </source>
</evidence>
<dbReference type="PANTHER" id="PTHR32089:SF117">
    <property type="entry name" value="METHYL ACCEPTING SENSORY TRANSDUCER WITH CACHE_1 SMALL MOLECULE BINDING DOMAIN"/>
    <property type="match status" value="1"/>
</dbReference>
<evidence type="ECO:0000256" key="10">
    <source>
        <dbReference type="SAM" id="MobiDB-lite"/>
    </source>
</evidence>
<feature type="compositionally biased region" description="Polar residues" evidence="10">
    <location>
        <begin position="409"/>
        <end position="425"/>
    </location>
</feature>
<evidence type="ECO:0000256" key="1">
    <source>
        <dbReference type="ARBA" id="ARBA00004651"/>
    </source>
</evidence>
<evidence type="ECO:0000256" key="2">
    <source>
        <dbReference type="ARBA" id="ARBA00022475"/>
    </source>
</evidence>
<evidence type="ECO:0000256" key="4">
    <source>
        <dbReference type="ARBA" id="ARBA00022692"/>
    </source>
</evidence>
<dbReference type="Pfam" id="PF02743">
    <property type="entry name" value="dCache_1"/>
    <property type="match status" value="1"/>
</dbReference>
<keyword evidence="5 11" id="KW-1133">Transmembrane helix</keyword>
<dbReference type="CDD" id="cd11386">
    <property type="entry name" value="MCP_signal"/>
    <property type="match status" value="1"/>
</dbReference>
<comment type="subcellular location">
    <subcellularLocation>
        <location evidence="1">Cell membrane</location>
        <topology evidence="1">Multi-pass membrane protein</topology>
    </subcellularLocation>
</comment>
<evidence type="ECO:0000256" key="6">
    <source>
        <dbReference type="ARBA" id="ARBA00023136"/>
    </source>
</evidence>
<gene>
    <name evidence="14" type="ORF">EZI54_19565</name>
</gene>
<evidence type="ECO:0000256" key="9">
    <source>
        <dbReference type="PROSITE-ProRule" id="PRU00284"/>
    </source>
</evidence>
<evidence type="ECO:0000256" key="5">
    <source>
        <dbReference type="ARBA" id="ARBA00022989"/>
    </source>
</evidence>
<dbReference type="InterPro" id="IPR004089">
    <property type="entry name" value="MCPsignal_dom"/>
</dbReference>
<dbReference type="Gene3D" id="3.30.450.20">
    <property type="entry name" value="PAS domain"/>
    <property type="match status" value="2"/>
</dbReference>
<dbReference type="EMBL" id="SJDL01000040">
    <property type="protein sequence ID" value="TBW49541.1"/>
    <property type="molecule type" value="Genomic_DNA"/>
</dbReference>
<keyword evidence="15" id="KW-1185">Reference proteome</keyword>
<dbReference type="PROSITE" id="PS50885">
    <property type="entry name" value="HAMP"/>
    <property type="match status" value="1"/>
</dbReference>
<dbReference type="Pfam" id="PF00672">
    <property type="entry name" value="HAMP"/>
    <property type="match status" value="1"/>
</dbReference>
<dbReference type="CDD" id="cd12913">
    <property type="entry name" value="PDC1_MCP_like"/>
    <property type="match status" value="1"/>
</dbReference>
<reference evidence="14 15" key="1">
    <citation type="submission" date="2019-02" db="EMBL/GenBank/DDBJ databases">
        <title>Marinobacter halodurans sp. nov., a marine bacterium isolated from sea tidal flat.</title>
        <authorList>
            <person name="Yoo Y."/>
            <person name="Lee D.W."/>
            <person name="Kim B.S."/>
            <person name="Kim J.-J."/>
        </authorList>
    </citation>
    <scope>NUCLEOTIDE SEQUENCE [LARGE SCALE GENOMIC DNA]</scope>
    <source>
        <strain evidence="14 15">YJ-S3-2</strain>
    </source>
</reference>
<dbReference type="Pfam" id="PF00015">
    <property type="entry name" value="MCPsignal"/>
    <property type="match status" value="1"/>
</dbReference>
<dbReference type="SUPFAM" id="SSF103190">
    <property type="entry name" value="Sensory domain-like"/>
    <property type="match status" value="1"/>
</dbReference>
<keyword evidence="4 11" id="KW-0812">Transmembrane</keyword>
<dbReference type="InterPro" id="IPR003660">
    <property type="entry name" value="HAMP_dom"/>
</dbReference>
<feature type="domain" description="HAMP" evidence="13">
    <location>
        <begin position="295"/>
        <end position="349"/>
    </location>
</feature>
<keyword evidence="2" id="KW-1003">Cell membrane</keyword>
<name>A0ABY1ZFD3_9GAMM</name>
<evidence type="ECO:0000313" key="14">
    <source>
        <dbReference type="EMBL" id="TBW49541.1"/>
    </source>
</evidence>
<feature type="transmembrane region" description="Helical" evidence="11">
    <location>
        <begin position="277"/>
        <end position="298"/>
    </location>
</feature>
<organism evidence="14 15">
    <name type="scientific">Marinobacter halodurans</name>
    <dbReference type="NCBI Taxonomy" id="2528979"/>
    <lineage>
        <taxon>Bacteria</taxon>
        <taxon>Pseudomonadati</taxon>
        <taxon>Pseudomonadota</taxon>
        <taxon>Gammaproteobacteria</taxon>
        <taxon>Pseudomonadales</taxon>
        <taxon>Marinobacteraceae</taxon>
        <taxon>Marinobacter</taxon>
    </lineage>
</organism>
<dbReference type="SMART" id="SM00304">
    <property type="entry name" value="HAMP"/>
    <property type="match status" value="2"/>
</dbReference>
<proteinExistence type="inferred from homology"/>
<comment type="similarity">
    <text evidence="8">Belongs to the methyl-accepting chemotaxis (MCP) protein family.</text>
</comment>
<sequence length="626" mass="67123">MSFGQKLLTAVAILLILVISTYAVMGDRRLVSTTDTYVNALVDDSIAQSTASIAEWLNSRLAITEGAANALRQIDGEDQARAILQSATEGGGFENVYVGRADGYMLMKSPADDATLPDGYDPRVRPWYKLGQSGGEASFTAPYQDVSTHNMIISTVAPVKSGTFKGVVGGDITLETIDRILSPVTLANTGYATLINDKGVILFHPNRKLVGKKIDQLIGGAPQLDGSKHIYRINDADWRVSFHPIKGTQGVDWYLGAFANDDKIMAPVKSARITGTIVAVVGIIVTLILLNIGVRVLMRPVRNLRDAMKNIASGDADLSQRLDVDTKDEFGQTAESFNAFIGNVQTVVRDVQRGAIELRDAVGSLRQTAGASRNSVESQQTEIDMVATAINEMSAAANEIAQNAQQTADASNTADQDAQSTQATVKASRDAVERLATEIGQAAEVIETLGKDVTQINTILEVIQDVAEQTNLLALNAAIEAARAGEAGRGFAVVADEVRNLARRTHDSTEEINAMIERLQKGADNAVHVMQESRAVSNVSMEKAQDAMDSLNRIAEAITSISNMTTQIATASEEQTSVTEELNASINRIADQGQEAAAATSENDIYSGKIDEIGQSLHDNVERFKV</sequence>
<evidence type="ECO:0000259" key="12">
    <source>
        <dbReference type="PROSITE" id="PS50111"/>
    </source>
</evidence>